<reference evidence="1" key="1">
    <citation type="submission" date="2019-04" db="EMBL/GenBank/DDBJ databases">
        <title>Evolution of Biomass-Degrading Anaerobic Consortia Revealed by Metagenomics.</title>
        <authorList>
            <person name="Peng X."/>
        </authorList>
    </citation>
    <scope>NUCLEOTIDE SEQUENCE</scope>
    <source>
        <strain evidence="1">SIG311</strain>
    </source>
</reference>
<gene>
    <name evidence="1" type="ORF">E7272_01655</name>
</gene>
<protein>
    <submittedName>
        <fullName evidence="1">Uncharacterized protein</fullName>
    </submittedName>
</protein>
<organism evidence="1 2">
    <name type="scientific">Pseudobutyrivibrio ruminis</name>
    <dbReference type="NCBI Taxonomy" id="46206"/>
    <lineage>
        <taxon>Bacteria</taxon>
        <taxon>Bacillati</taxon>
        <taxon>Bacillota</taxon>
        <taxon>Clostridia</taxon>
        <taxon>Lachnospirales</taxon>
        <taxon>Lachnospiraceae</taxon>
        <taxon>Pseudobutyrivibrio</taxon>
    </lineage>
</organism>
<dbReference type="EMBL" id="SVER01000003">
    <property type="protein sequence ID" value="MBE5918525.1"/>
    <property type="molecule type" value="Genomic_DNA"/>
</dbReference>
<sequence length="57" mass="6877">MFIFEFKVNKNTQEALKPIEDNRYLIPYSADSRDKWIIGANFLTETRNISEWEYKCV</sequence>
<proteinExistence type="predicted"/>
<evidence type="ECO:0000313" key="1">
    <source>
        <dbReference type="EMBL" id="MBE5918525.1"/>
    </source>
</evidence>
<accession>A0A927YKG8</accession>
<comment type="caution">
    <text evidence="1">The sequence shown here is derived from an EMBL/GenBank/DDBJ whole genome shotgun (WGS) entry which is preliminary data.</text>
</comment>
<evidence type="ECO:0000313" key="2">
    <source>
        <dbReference type="Proteomes" id="UP000766246"/>
    </source>
</evidence>
<dbReference type="Proteomes" id="UP000766246">
    <property type="component" value="Unassembled WGS sequence"/>
</dbReference>
<dbReference type="AlphaFoldDB" id="A0A927YKG8"/>
<name>A0A927YKG8_9FIRM</name>